<evidence type="ECO:0000256" key="2">
    <source>
        <dbReference type="ARBA" id="ARBA00022741"/>
    </source>
</evidence>
<dbReference type="PROSITE" id="PS50014">
    <property type="entry name" value="BROMODOMAIN_2"/>
    <property type="match status" value="1"/>
</dbReference>
<proteinExistence type="inferred from homology"/>
<dbReference type="Gene3D" id="1.20.920.10">
    <property type="entry name" value="Bromodomain-like"/>
    <property type="match status" value="1"/>
</dbReference>
<evidence type="ECO:0000313" key="8">
    <source>
        <dbReference type="EMBL" id="CDR18891.1"/>
    </source>
</evidence>
<feature type="domain" description="Bromo" evidence="7">
    <location>
        <begin position="49"/>
        <end position="119"/>
    </location>
</feature>
<comment type="similarity">
    <text evidence="1">Belongs to the AAA ATPase family.</text>
</comment>
<dbReference type="Pfam" id="PF00439">
    <property type="entry name" value="Bromodomain"/>
    <property type="match status" value="1"/>
</dbReference>
<reference evidence="8" key="1">
    <citation type="journal article" date="2014" name="Nat. Commun.">
        <title>The rainbow trout genome provides novel insights into evolution after whole-genome duplication in vertebrates.</title>
        <authorList>
            <person name="Berthelot C."/>
            <person name="Brunet F."/>
            <person name="Chalopin D."/>
            <person name="Juanchich A."/>
            <person name="Bernard M."/>
            <person name="Noel B."/>
            <person name="Bento P."/>
            <person name="Da Silva C."/>
            <person name="Labadie K."/>
            <person name="Alberti A."/>
            <person name="Aury J.M."/>
            <person name="Louis A."/>
            <person name="Dehais P."/>
            <person name="Bardou P."/>
            <person name="Montfort J."/>
            <person name="Klopp C."/>
            <person name="Cabau C."/>
            <person name="Gaspin C."/>
            <person name="Thorgaard G.H."/>
            <person name="Boussaha M."/>
            <person name="Quillet E."/>
            <person name="Guyomard R."/>
            <person name="Galiana D."/>
            <person name="Bobe J."/>
            <person name="Volff J.N."/>
            <person name="Genet C."/>
            <person name="Wincker P."/>
            <person name="Jaillon O."/>
            <person name="Roest Crollius H."/>
            <person name="Guiguen Y."/>
        </authorList>
    </citation>
    <scope>NUCLEOTIDE SEQUENCE [LARGE SCALE GENOMIC DNA]</scope>
</reference>
<dbReference type="AlphaFoldDB" id="A0A061A745"/>
<dbReference type="GO" id="GO:0006337">
    <property type="term" value="P:nucleosome disassembly"/>
    <property type="evidence" value="ECO:0007669"/>
    <property type="project" value="TreeGrafter"/>
</dbReference>
<feature type="region of interest" description="Disordered" evidence="6">
    <location>
        <begin position="1"/>
        <end position="22"/>
    </location>
</feature>
<dbReference type="SUPFAM" id="SSF47370">
    <property type="entry name" value="Bromodomain"/>
    <property type="match status" value="1"/>
</dbReference>
<dbReference type="PRINTS" id="PR00503">
    <property type="entry name" value="BROMODOMAIN"/>
</dbReference>
<dbReference type="GO" id="GO:0005634">
    <property type="term" value="C:nucleus"/>
    <property type="evidence" value="ECO:0007669"/>
    <property type="project" value="TreeGrafter"/>
</dbReference>
<evidence type="ECO:0000256" key="5">
    <source>
        <dbReference type="PROSITE-ProRule" id="PRU00035"/>
    </source>
</evidence>
<evidence type="ECO:0000256" key="1">
    <source>
        <dbReference type="ARBA" id="ARBA00006914"/>
    </source>
</evidence>
<organism evidence="8 9">
    <name type="scientific">Oncorhynchus mykiss</name>
    <name type="common">Rainbow trout</name>
    <name type="synonym">Salmo gairdneri</name>
    <dbReference type="NCBI Taxonomy" id="8022"/>
    <lineage>
        <taxon>Eukaryota</taxon>
        <taxon>Metazoa</taxon>
        <taxon>Chordata</taxon>
        <taxon>Craniata</taxon>
        <taxon>Vertebrata</taxon>
        <taxon>Euteleostomi</taxon>
        <taxon>Actinopterygii</taxon>
        <taxon>Neopterygii</taxon>
        <taxon>Teleostei</taxon>
        <taxon>Protacanthopterygii</taxon>
        <taxon>Salmoniformes</taxon>
        <taxon>Salmonidae</taxon>
        <taxon>Salmoninae</taxon>
        <taxon>Oncorhynchus</taxon>
    </lineage>
</organism>
<evidence type="ECO:0000256" key="3">
    <source>
        <dbReference type="ARBA" id="ARBA00022840"/>
    </source>
</evidence>
<evidence type="ECO:0000256" key="4">
    <source>
        <dbReference type="ARBA" id="ARBA00023117"/>
    </source>
</evidence>
<dbReference type="InterPro" id="IPR036427">
    <property type="entry name" value="Bromodomain-like_sf"/>
</dbReference>
<dbReference type="GO" id="GO:0042393">
    <property type="term" value="F:histone binding"/>
    <property type="evidence" value="ECO:0007669"/>
    <property type="project" value="TreeGrafter"/>
</dbReference>
<keyword evidence="4 5" id="KW-0103">Bromodomain</keyword>
<dbReference type="GO" id="GO:0005524">
    <property type="term" value="F:ATP binding"/>
    <property type="evidence" value="ECO:0007669"/>
    <property type="project" value="UniProtKB-KW"/>
</dbReference>
<dbReference type="InterPro" id="IPR045199">
    <property type="entry name" value="ATAD2-like"/>
</dbReference>
<protein>
    <recommendedName>
        <fullName evidence="7">Bromo domain-containing protein</fullName>
    </recommendedName>
</protein>
<keyword evidence="3" id="KW-0067">ATP-binding</keyword>
<dbReference type="PaxDb" id="8022-A0A061A745"/>
<dbReference type="GO" id="GO:0003682">
    <property type="term" value="F:chromatin binding"/>
    <property type="evidence" value="ECO:0007669"/>
    <property type="project" value="TreeGrafter"/>
</dbReference>
<evidence type="ECO:0000313" key="9">
    <source>
        <dbReference type="Proteomes" id="UP000193380"/>
    </source>
</evidence>
<dbReference type="PANTHER" id="PTHR23069">
    <property type="entry name" value="AAA DOMAIN-CONTAINING"/>
    <property type="match status" value="1"/>
</dbReference>
<dbReference type="PANTHER" id="PTHR23069:SF4">
    <property type="entry name" value="ATPASE FAMILY AAA DOMAIN-CONTAINING PROTEIN 2"/>
    <property type="match status" value="1"/>
</dbReference>
<dbReference type="GO" id="GO:0016887">
    <property type="term" value="F:ATP hydrolysis activity"/>
    <property type="evidence" value="ECO:0007669"/>
    <property type="project" value="TreeGrafter"/>
</dbReference>
<evidence type="ECO:0000256" key="6">
    <source>
        <dbReference type="SAM" id="MobiDB-lite"/>
    </source>
</evidence>
<dbReference type="STRING" id="8022.A0A061A745"/>
<dbReference type="GO" id="GO:0006334">
    <property type="term" value="P:nucleosome assembly"/>
    <property type="evidence" value="ECO:0007669"/>
    <property type="project" value="TreeGrafter"/>
</dbReference>
<dbReference type="Proteomes" id="UP000193380">
    <property type="component" value="Unassembled WGS sequence"/>
</dbReference>
<dbReference type="InterPro" id="IPR001487">
    <property type="entry name" value="Bromodomain"/>
</dbReference>
<dbReference type="SMART" id="SM00297">
    <property type="entry name" value="BROMO"/>
    <property type="match status" value="1"/>
</dbReference>
<accession>A0A061A745</accession>
<name>A0A061A745_ONCMY</name>
<gene>
    <name evidence="8" type="ORF">GSONMT00062362001</name>
</gene>
<evidence type="ECO:0000259" key="7">
    <source>
        <dbReference type="PROSITE" id="PS50014"/>
    </source>
</evidence>
<dbReference type="EMBL" id="FR980464">
    <property type="protein sequence ID" value="CDR18891.1"/>
    <property type="molecule type" value="Genomic_DNA"/>
</dbReference>
<keyword evidence="2" id="KW-0547">Nucleotide-binding</keyword>
<sequence length="129" mass="15141">MHAMEVLPLAPPPPPRQMSERERLRLEEQEEDTLRELRLFLRNVTERLSQDKRFKAFTKPVDVEEVPDYIKVIRHPMDLSTVLSKVDLHKYVTVREFVNDVDLIWKNALEYNPDSDPSGIPTIISISFN</sequence>
<dbReference type="GO" id="GO:0045815">
    <property type="term" value="P:transcription initiation-coupled chromatin remodeling"/>
    <property type="evidence" value="ECO:0007669"/>
    <property type="project" value="TreeGrafter"/>
</dbReference>
<reference evidence="8" key="2">
    <citation type="submission" date="2014-03" db="EMBL/GenBank/DDBJ databases">
        <authorList>
            <person name="Genoscope - CEA"/>
        </authorList>
    </citation>
    <scope>NUCLEOTIDE SEQUENCE</scope>
</reference>